<evidence type="ECO:0000313" key="3">
    <source>
        <dbReference type="Proteomes" id="UP000654370"/>
    </source>
</evidence>
<dbReference type="AlphaFoldDB" id="A0A8H7Q3N3"/>
<proteinExistence type="predicted"/>
<feature type="transmembrane region" description="Helical" evidence="1">
    <location>
        <begin position="12"/>
        <end position="29"/>
    </location>
</feature>
<accession>A0A8H7Q3N3</accession>
<keyword evidence="3" id="KW-1185">Reference proteome</keyword>
<keyword evidence="1" id="KW-0812">Transmembrane</keyword>
<protein>
    <submittedName>
        <fullName evidence="2">Uncharacterized protein</fullName>
    </submittedName>
</protein>
<sequence length="270" mass="29695">MSFIIPLAETFYIVQIIINSAVILSILLARCVCREKPRFHVYLLLLANLFGIIYSAVWLHEYSFQGNSSAQYNAIDQNTATAAMIFTNLASNFAFLVGFFALQQVTKTYLGGTQLWIKVASALASLWTLAVLILSGVASSNLSVWNLLMIISIIGWGMVALCALLLLVLVGVRIFYNNRVPSGIARHQVVLTFALVAVYICLLTVDVIFSTVAPYVNDTGSMAVAGLIVDIIFFRAPGFLFAVFYRRLSAMPPYAEQMDVECADVQPLKA</sequence>
<keyword evidence="1" id="KW-0472">Membrane</keyword>
<feature type="transmembrane region" description="Helical" evidence="1">
    <location>
        <begin position="115"/>
        <end position="138"/>
    </location>
</feature>
<feature type="transmembrane region" description="Helical" evidence="1">
    <location>
        <begin position="80"/>
        <end position="103"/>
    </location>
</feature>
<evidence type="ECO:0000256" key="1">
    <source>
        <dbReference type="SAM" id="Phobius"/>
    </source>
</evidence>
<dbReference type="OrthoDB" id="10372009at2759"/>
<name>A0A8H7Q3N3_MORIS</name>
<feature type="transmembrane region" description="Helical" evidence="1">
    <location>
        <begin position="144"/>
        <end position="176"/>
    </location>
</feature>
<gene>
    <name evidence="2" type="ORF">INT43_000858</name>
</gene>
<keyword evidence="1" id="KW-1133">Transmembrane helix</keyword>
<dbReference type="Proteomes" id="UP000654370">
    <property type="component" value="Unassembled WGS sequence"/>
</dbReference>
<feature type="transmembrane region" description="Helical" evidence="1">
    <location>
        <begin position="222"/>
        <end position="245"/>
    </location>
</feature>
<reference evidence="2" key="1">
    <citation type="submission" date="2020-12" db="EMBL/GenBank/DDBJ databases">
        <title>Metabolic potential, ecology and presence of endohyphal bacteria is reflected in genomic diversity of Mucoromycotina.</title>
        <authorList>
            <person name="Muszewska A."/>
            <person name="Okrasinska A."/>
            <person name="Steczkiewicz K."/>
            <person name="Drgas O."/>
            <person name="Orlowska M."/>
            <person name="Perlinska-Lenart U."/>
            <person name="Aleksandrzak-Piekarczyk T."/>
            <person name="Szatraj K."/>
            <person name="Zielenkiewicz U."/>
            <person name="Pilsyk S."/>
            <person name="Malc E."/>
            <person name="Mieczkowski P."/>
            <person name="Kruszewska J.S."/>
            <person name="Biernat P."/>
            <person name="Pawlowska J."/>
        </authorList>
    </citation>
    <scope>NUCLEOTIDE SEQUENCE</scope>
    <source>
        <strain evidence="2">WA0000067209</strain>
    </source>
</reference>
<feature type="transmembrane region" description="Helical" evidence="1">
    <location>
        <begin position="41"/>
        <end position="60"/>
    </location>
</feature>
<evidence type="ECO:0000313" key="2">
    <source>
        <dbReference type="EMBL" id="KAG2184945.1"/>
    </source>
</evidence>
<comment type="caution">
    <text evidence="2">The sequence shown here is derived from an EMBL/GenBank/DDBJ whole genome shotgun (WGS) entry which is preliminary data.</text>
</comment>
<feature type="transmembrane region" description="Helical" evidence="1">
    <location>
        <begin position="188"/>
        <end position="216"/>
    </location>
</feature>
<organism evidence="2 3">
    <name type="scientific">Mortierella isabellina</name>
    <name type="common">Filamentous fungus</name>
    <name type="synonym">Umbelopsis isabellina</name>
    <dbReference type="NCBI Taxonomy" id="91625"/>
    <lineage>
        <taxon>Eukaryota</taxon>
        <taxon>Fungi</taxon>
        <taxon>Fungi incertae sedis</taxon>
        <taxon>Mucoromycota</taxon>
        <taxon>Mucoromycotina</taxon>
        <taxon>Umbelopsidomycetes</taxon>
        <taxon>Umbelopsidales</taxon>
        <taxon>Umbelopsidaceae</taxon>
        <taxon>Umbelopsis</taxon>
    </lineage>
</organism>
<dbReference type="EMBL" id="JAEPQZ010000002">
    <property type="protein sequence ID" value="KAG2184945.1"/>
    <property type="molecule type" value="Genomic_DNA"/>
</dbReference>